<name>A0A9D4I8W2_DREPO</name>
<gene>
    <name evidence="2" type="ORF">DPMN_187256</name>
</gene>
<evidence type="ECO:0000313" key="3">
    <source>
        <dbReference type="Proteomes" id="UP000828390"/>
    </source>
</evidence>
<dbReference type="Proteomes" id="UP000828390">
    <property type="component" value="Unassembled WGS sequence"/>
</dbReference>
<organism evidence="2 3">
    <name type="scientific">Dreissena polymorpha</name>
    <name type="common">Zebra mussel</name>
    <name type="synonym">Mytilus polymorpha</name>
    <dbReference type="NCBI Taxonomy" id="45954"/>
    <lineage>
        <taxon>Eukaryota</taxon>
        <taxon>Metazoa</taxon>
        <taxon>Spiralia</taxon>
        <taxon>Lophotrochozoa</taxon>
        <taxon>Mollusca</taxon>
        <taxon>Bivalvia</taxon>
        <taxon>Autobranchia</taxon>
        <taxon>Heteroconchia</taxon>
        <taxon>Euheterodonta</taxon>
        <taxon>Imparidentia</taxon>
        <taxon>Neoheterodontei</taxon>
        <taxon>Myida</taxon>
        <taxon>Dreissenoidea</taxon>
        <taxon>Dreissenidae</taxon>
        <taxon>Dreissena</taxon>
    </lineage>
</organism>
<proteinExistence type="predicted"/>
<keyword evidence="3" id="KW-1185">Reference proteome</keyword>
<accession>A0A9D4I8W2</accession>
<feature type="region of interest" description="Disordered" evidence="1">
    <location>
        <begin position="15"/>
        <end position="37"/>
    </location>
</feature>
<feature type="compositionally biased region" description="Polar residues" evidence="1">
    <location>
        <begin position="17"/>
        <end position="31"/>
    </location>
</feature>
<reference evidence="2" key="1">
    <citation type="journal article" date="2019" name="bioRxiv">
        <title>The Genome of the Zebra Mussel, Dreissena polymorpha: A Resource for Invasive Species Research.</title>
        <authorList>
            <person name="McCartney M.A."/>
            <person name="Auch B."/>
            <person name="Kono T."/>
            <person name="Mallez S."/>
            <person name="Zhang Y."/>
            <person name="Obille A."/>
            <person name="Becker A."/>
            <person name="Abrahante J.E."/>
            <person name="Garbe J."/>
            <person name="Badalamenti J.P."/>
            <person name="Herman A."/>
            <person name="Mangelson H."/>
            <person name="Liachko I."/>
            <person name="Sullivan S."/>
            <person name="Sone E.D."/>
            <person name="Koren S."/>
            <person name="Silverstein K.A.T."/>
            <person name="Beckman K.B."/>
            <person name="Gohl D.M."/>
        </authorList>
    </citation>
    <scope>NUCLEOTIDE SEQUENCE</scope>
    <source>
        <strain evidence="2">Duluth1</strain>
        <tissue evidence="2">Whole animal</tissue>
    </source>
</reference>
<comment type="caution">
    <text evidence="2">The sequence shown here is derived from an EMBL/GenBank/DDBJ whole genome shotgun (WGS) entry which is preliminary data.</text>
</comment>
<evidence type="ECO:0000256" key="1">
    <source>
        <dbReference type="SAM" id="MobiDB-lite"/>
    </source>
</evidence>
<evidence type="ECO:0000313" key="2">
    <source>
        <dbReference type="EMBL" id="KAH3752635.1"/>
    </source>
</evidence>
<dbReference type="EMBL" id="JAIWYP010000010">
    <property type="protein sequence ID" value="KAH3752635.1"/>
    <property type="molecule type" value="Genomic_DNA"/>
</dbReference>
<dbReference type="AlphaFoldDB" id="A0A9D4I8W2"/>
<reference evidence="2" key="2">
    <citation type="submission" date="2020-11" db="EMBL/GenBank/DDBJ databases">
        <authorList>
            <person name="McCartney M.A."/>
            <person name="Auch B."/>
            <person name="Kono T."/>
            <person name="Mallez S."/>
            <person name="Becker A."/>
            <person name="Gohl D.M."/>
            <person name="Silverstein K.A.T."/>
            <person name="Koren S."/>
            <person name="Bechman K.B."/>
            <person name="Herman A."/>
            <person name="Abrahante J.E."/>
            <person name="Garbe J."/>
        </authorList>
    </citation>
    <scope>NUCLEOTIDE SEQUENCE</scope>
    <source>
        <strain evidence="2">Duluth1</strain>
        <tissue evidence="2">Whole animal</tissue>
    </source>
</reference>
<sequence length="53" mass="5702">MQIMDICSISHECIDDSTPNSPSRSKGTSNAFGHKQERTSVECCTGGLRPCSV</sequence>
<protein>
    <submittedName>
        <fullName evidence="2">Uncharacterized protein</fullName>
    </submittedName>
</protein>